<dbReference type="InterPro" id="IPR050833">
    <property type="entry name" value="Poly_Biosynth_Transport"/>
</dbReference>
<feature type="transmembrane region" description="Helical" evidence="6">
    <location>
        <begin position="328"/>
        <end position="348"/>
    </location>
</feature>
<keyword evidence="5 6" id="KW-0472">Membrane</keyword>
<dbReference type="PANTHER" id="PTHR30250:SF11">
    <property type="entry name" value="O-ANTIGEN TRANSPORTER-RELATED"/>
    <property type="match status" value="1"/>
</dbReference>
<comment type="caution">
    <text evidence="7">The sequence shown here is derived from an EMBL/GenBank/DDBJ whole genome shotgun (WGS) entry which is preliminary data.</text>
</comment>
<evidence type="ECO:0000313" key="8">
    <source>
        <dbReference type="Proteomes" id="UP000305848"/>
    </source>
</evidence>
<dbReference type="PANTHER" id="PTHR30250">
    <property type="entry name" value="PST FAMILY PREDICTED COLANIC ACID TRANSPORTER"/>
    <property type="match status" value="1"/>
</dbReference>
<evidence type="ECO:0000256" key="6">
    <source>
        <dbReference type="SAM" id="Phobius"/>
    </source>
</evidence>
<evidence type="ECO:0000256" key="2">
    <source>
        <dbReference type="ARBA" id="ARBA00022475"/>
    </source>
</evidence>
<feature type="transmembrane region" description="Helical" evidence="6">
    <location>
        <begin position="210"/>
        <end position="234"/>
    </location>
</feature>
<feature type="transmembrane region" description="Helical" evidence="6">
    <location>
        <begin position="254"/>
        <end position="271"/>
    </location>
</feature>
<feature type="transmembrane region" description="Helical" evidence="6">
    <location>
        <begin position="12"/>
        <end position="34"/>
    </location>
</feature>
<name>A0A4U3KWQ4_9BACT</name>
<keyword evidence="8" id="KW-1185">Reference proteome</keyword>
<dbReference type="Proteomes" id="UP000305848">
    <property type="component" value="Unassembled WGS sequence"/>
</dbReference>
<dbReference type="OrthoDB" id="627524at2"/>
<feature type="transmembrane region" description="Helical" evidence="6">
    <location>
        <begin position="111"/>
        <end position="132"/>
    </location>
</feature>
<keyword evidence="2" id="KW-1003">Cell membrane</keyword>
<comment type="subcellular location">
    <subcellularLocation>
        <location evidence="1">Cell membrane</location>
        <topology evidence="1">Multi-pass membrane protein</topology>
    </subcellularLocation>
</comment>
<accession>A0A4U3KWQ4</accession>
<feature type="transmembrane region" description="Helical" evidence="6">
    <location>
        <begin position="76"/>
        <end position="99"/>
    </location>
</feature>
<gene>
    <name evidence="7" type="ORF">FC093_15885</name>
</gene>
<feature type="transmembrane region" description="Helical" evidence="6">
    <location>
        <begin position="292"/>
        <end position="316"/>
    </location>
</feature>
<organism evidence="7 8">
    <name type="scientific">Ilyomonas limi</name>
    <dbReference type="NCBI Taxonomy" id="2575867"/>
    <lineage>
        <taxon>Bacteria</taxon>
        <taxon>Pseudomonadati</taxon>
        <taxon>Bacteroidota</taxon>
        <taxon>Chitinophagia</taxon>
        <taxon>Chitinophagales</taxon>
        <taxon>Chitinophagaceae</taxon>
        <taxon>Ilyomonas</taxon>
    </lineage>
</organism>
<reference evidence="7 8" key="1">
    <citation type="submission" date="2019-05" db="EMBL/GenBank/DDBJ databases">
        <title>Panacibacter sp. strain 17mud1-8 Genome sequencing and assembly.</title>
        <authorList>
            <person name="Chhetri G."/>
        </authorList>
    </citation>
    <scope>NUCLEOTIDE SEQUENCE [LARGE SCALE GENOMIC DNA]</scope>
    <source>
        <strain evidence="7 8">17mud1-8</strain>
    </source>
</reference>
<dbReference type="AlphaFoldDB" id="A0A4U3KWQ4"/>
<feature type="transmembrane region" description="Helical" evidence="6">
    <location>
        <begin position="40"/>
        <end position="67"/>
    </location>
</feature>
<dbReference type="RefSeq" id="WP_137262795.1">
    <property type="nucleotide sequence ID" value="NZ_SZQL01000013.1"/>
</dbReference>
<dbReference type="GO" id="GO:0005886">
    <property type="term" value="C:plasma membrane"/>
    <property type="evidence" value="ECO:0007669"/>
    <property type="project" value="UniProtKB-SubCell"/>
</dbReference>
<proteinExistence type="predicted"/>
<keyword evidence="4 6" id="KW-1133">Transmembrane helix</keyword>
<sequence>MNFKKLLTQSIVWRGLYFATLFLVNVVLSHYLHADGVGKIYFISNTFALIHLIAGCCLEGGITYFIASKTIQANKILWLCLLWTLMIILCFLFIFFIGHHAINSLFEGLDVAVYAFCFIVGLMLTNYACNLFYAHGNFLLPNVILAVINISFAVVASIIYTQRHDGKLITDVYFCMFPLQGVAVIIAYILQHKSWQQFQLPRWAETKRFYYYSLQVLASNVLFFFVYRVDYYFVHASPVCTDTDLGNYMQVSKLGQMLIIIPQIIASAVWPQMSSGENRALVSETIMLLARLFSIVFLFLMIGVALVGGWLFPFVFGATFNKMQMPMLLLLPGIFCVSVLVILGSFFSGKGNVRVSMYAALLALIVVLAGDYLFVPVYGIIAAAIVSTVGYAVHLGYYLVQFKKEYNLSVKDFFTWHKSDVELVKAWLKKR</sequence>
<evidence type="ECO:0000256" key="4">
    <source>
        <dbReference type="ARBA" id="ARBA00022989"/>
    </source>
</evidence>
<protein>
    <submittedName>
        <fullName evidence="7">Uncharacterized protein</fullName>
    </submittedName>
</protein>
<evidence type="ECO:0000256" key="5">
    <source>
        <dbReference type="ARBA" id="ARBA00023136"/>
    </source>
</evidence>
<feature type="transmembrane region" description="Helical" evidence="6">
    <location>
        <begin position="380"/>
        <end position="400"/>
    </location>
</feature>
<evidence type="ECO:0000256" key="1">
    <source>
        <dbReference type="ARBA" id="ARBA00004651"/>
    </source>
</evidence>
<evidence type="ECO:0000313" key="7">
    <source>
        <dbReference type="EMBL" id="TKK66978.1"/>
    </source>
</evidence>
<dbReference type="EMBL" id="SZQL01000013">
    <property type="protein sequence ID" value="TKK66978.1"/>
    <property type="molecule type" value="Genomic_DNA"/>
</dbReference>
<feature type="transmembrane region" description="Helical" evidence="6">
    <location>
        <begin position="172"/>
        <end position="190"/>
    </location>
</feature>
<evidence type="ECO:0000256" key="3">
    <source>
        <dbReference type="ARBA" id="ARBA00022692"/>
    </source>
</evidence>
<feature type="transmembrane region" description="Helical" evidence="6">
    <location>
        <begin position="355"/>
        <end position="374"/>
    </location>
</feature>
<keyword evidence="3 6" id="KW-0812">Transmembrane</keyword>
<feature type="transmembrane region" description="Helical" evidence="6">
    <location>
        <begin position="139"/>
        <end position="160"/>
    </location>
</feature>